<evidence type="ECO:0000313" key="3">
    <source>
        <dbReference type="Proteomes" id="UP000245119"/>
    </source>
</evidence>
<dbReference type="OrthoDB" id="10038884at2759"/>
<protein>
    <submittedName>
        <fullName evidence="2">Uncharacterized protein</fullName>
    </submittedName>
</protein>
<evidence type="ECO:0000256" key="1">
    <source>
        <dbReference type="SAM" id="MobiDB-lite"/>
    </source>
</evidence>
<evidence type="ECO:0000313" key="2">
    <source>
        <dbReference type="EMBL" id="PVD34196.1"/>
    </source>
</evidence>
<feature type="compositionally biased region" description="Basic and acidic residues" evidence="1">
    <location>
        <begin position="111"/>
        <end position="121"/>
    </location>
</feature>
<feature type="region of interest" description="Disordered" evidence="1">
    <location>
        <begin position="87"/>
        <end position="124"/>
    </location>
</feature>
<feature type="compositionally biased region" description="Low complexity" evidence="1">
    <location>
        <begin position="53"/>
        <end position="70"/>
    </location>
</feature>
<proteinExistence type="predicted"/>
<keyword evidence="3" id="KW-1185">Reference proteome</keyword>
<dbReference type="AlphaFoldDB" id="A0A2T7PL92"/>
<organism evidence="2 3">
    <name type="scientific">Pomacea canaliculata</name>
    <name type="common">Golden apple snail</name>
    <dbReference type="NCBI Taxonomy" id="400727"/>
    <lineage>
        <taxon>Eukaryota</taxon>
        <taxon>Metazoa</taxon>
        <taxon>Spiralia</taxon>
        <taxon>Lophotrochozoa</taxon>
        <taxon>Mollusca</taxon>
        <taxon>Gastropoda</taxon>
        <taxon>Caenogastropoda</taxon>
        <taxon>Architaenioglossa</taxon>
        <taxon>Ampullarioidea</taxon>
        <taxon>Ampullariidae</taxon>
        <taxon>Pomacea</taxon>
    </lineage>
</organism>
<dbReference type="Proteomes" id="UP000245119">
    <property type="component" value="Linkage Group LG3"/>
</dbReference>
<gene>
    <name evidence="2" type="ORF">C0Q70_05462</name>
</gene>
<sequence length="155" mass="15350">MRTASFRSLPSDSQAVVTLAQVRCGPRALNEYVDSPRPPLLLPLKSAPVNIGGTLPIGPTSTSSGPGHSPRVSLPARNVQRLVAGGVAGGGVSSNATGGSSIISQPSKSLPAKEEGGDGDGHSSIICSKCKNVGALPAQNPGSCPLSGAAVTDTS</sequence>
<name>A0A2T7PL92_POMCA</name>
<reference evidence="2 3" key="1">
    <citation type="submission" date="2018-04" db="EMBL/GenBank/DDBJ databases">
        <title>The genome of golden apple snail Pomacea canaliculata provides insight into stress tolerance and invasive adaptation.</title>
        <authorList>
            <person name="Liu C."/>
            <person name="Liu B."/>
            <person name="Ren Y."/>
            <person name="Zhang Y."/>
            <person name="Wang H."/>
            <person name="Li S."/>
            <person name="Jiang F."/>
            <person name="Yin L."/>
            <person name="Zhang G."/>
            <person name="Qian W."/>
            <person name="Fan W."/>
        </authorList>
    </citation>
    <scope>NUCLEOTIDE SEQUENCE [LARGE SCALE GENOMIC DNA]</scope>
    <source>
        <strain evidence="2">SZHN2017</strain>
        <tissue evidence="2">Muscle</tissue>
    </source>
</reference>
<comment type="caution">
    <text evidence="2">The sequence shown here is derived from an EMBL/GenBank/DDBJ whole genome shotgun (WGS) entry which is preliminary data.</text>
</comment>
<feature type="region of interest" description="Disordered" evidence="1">
    <location>
        <begin position="53"/>
        <end position="73"/>
    </location>
</feature>
<dbReference type="EMBL" id="PZQS01000003">
    <property type="protein sequence ID" value="PVD34196.1"/>
    <property type="molecule type" value="Genomic_DNA"/>
</dbReference>
<accession>A0A2T7PL92</accession>